<feature type="compositionally biased region" description="Polar residues" evidence="2">
    <location>
        <begin position="199"/>
        <end position="222"/>
    </location>
</feature>
<organism evidence="3 4">
    <name type="scientific">Cherax quadricarinatus</name>
    <name type="common">Australian red claw crayfish</name>
    <dbReference type="NCBI Taxonomy" id="27406"/>
    <lineage>
        <taxon>Eukaryota</taxon>
        <taxon>Metazoa</taxon>
        <taxon>Ecdysozoa</taxon>
        <taxon>Arthropoda</taxon>
        <taxon>Crustacea</taxon>
        <taxon>Multicrustacea</taxon>
        <taxon>Malacostraca</taxon>
        <taxon>Eumalacostraca</taxon>
        <taxon>Eucarida</taxon>
        <taxon>Decapoda</taxon>
        <taxon>Pleocyemata</taxon>
        <taxon>Astacidea</taxon>
        <taxon>Parastacoidea</taxon>
        <taxon>Parastacidae</taxon>
        <taxon>Cherax</taxon>
    </lineage>
</organism>
<evidence type="ECO:0000256" key="1">
    <source>
        <dbReference type="SAM" id="Coils"/>
    </source>
</evidence>
<evidence type="ECO:0000313" key="3">
    <source>
        <dbReference type="EMBL" id="KAK8724510.1"/>
    </source>
</evidence>
<dbReference type="EMBL" id="JARKIK010000085">
    <property type="protein sequence ID" value="KAK8724510.1"/>
    <property type="molecule type" value="Genomic_DNA"/>
</dbReference>
<feature type="region of interest" description="Disordered" evidence="2">
    <location>
        <begin position="24"/>
        <end position="62"/>
    </location>
</feature>
<feature type="coiled-coil region" evidence="1">
    <location>
        <begin position="143"/>
        <end position="177"/>
    </location>
</feature>
<dbReference type="EMBL" id="JARKIK010000085">
    <property type="protein sequence ID" value="KAK8724511.1"/>
    <property type="molecule type" value="Genomic_DNA"/>
</dbReference>
<comment type="caution">
    <text evidence="3">The sequence shown here is derived from an EMBL/GenBank/DDBJ whole genome shotgun (WGS) entry which is preliminary data.</text>
</comment>
<keyword evidence="1" id="KW-0175">Coiled coil</keyword>
<reference evidence="3" key="2">
    <citation type="submission" date="2024-01" db="EMBL/GenBank/DDBJ databases">
        <authorList>
            <person name="He J."/>
            <person name="Wang M."/>
            <person name="Zheng J."/>
            <person name="Liu Z."/>
        </authorList>
    </citation>
    <scope>NUCLEOTIDE SEQUENCE</scope>
    <source>
        <strain evidence="3">ZL_2023a</strain>
        <tissue evidence="3">Muscle</tissue>
    </source>
</reference>
<evidence type="ECO:0000256" key="2">
    <source>
        <dbReference type="SAM" id="MobiDB-lite"/>
    </source>
</evidence>
<feature type="compositionally biased region" description="Low complexity" evidence="2">
    <location>
        <begin position="25"/>
        <end position="43"/>
    </location>
</feature>
<dbReference type="AlphaFoldDB" id="A0AAW0W6J4"/>
<gene>
    <name evidence="3" type="ORF">OTU49_011108</name>
</gene>
<dbReference type="Proteomes" id="UP001445076">
    <property type="component" value="Unassembled WGS sequence"/>
</dbReference>
<feature type="region of interest" description="Disordered" evidence="2">
    <location>
        <begin position="184"/>
        <end position="275"/>
    </location>
</feature>
<keyword evidence="4" id="KW-1185">Reference proteome</keyword>
<protein>
    <submittedName>
        <fullName evidence="3">Uncharacterized protein</fullName>
    </submittedName>
</protein>
<proteinExistence type="predicted"/>
<sequence>MWCPGLLSIPYFCCALNMKDRCVSRDGSSCGGRTSRTRVSSSSEIASPDPRRPTVLRPPRQGGVLEVEGGGVCIDRTSYHYMCQDVTALKTMLLRLRRVLQAAETINPFDANLRNSLYLSLASSDLPGGTGINGDKDSLTPSVTEISQENVDLRRQVVLLQQQLEERDRTIRLLQQQLAQSIGNQHPTCTSHDTKDSQDTVNAATQTDRSARPTLTGSSLSRAASIDDGLGPTVSSEECDRMGRGRSTLAPDQRQPRAASQPPMPFTCGPSNTET</sequence>
<name>A0AAW0W6J4_CHEQU</name>
<accession>A0AAW0W6J4</accession>
<reference evidence="3 4" key="1">
    <citation type="journal article" date="2024" name="BMC Genomics">
        <title>Genome assembly of redclaw crayfish (Cherax quadricarinatus) provides insights into its immune adaptation and hypoxia tolerance.</title>
        <authorList>
            <person name="Liu Z."/>
            <person name="Zheng J."/>
            <person name="Li H."/>
            <person name="Fang K."/>
            <person name="Wang S."/>
            <person name="He J."/>
            <person name="Zhou D."/>
            <person name="Weng S."/>
            <person name="Chi M."/>
            <person name="Gu Z."/>
            <person name="He J."/>
            <person name="Li F."/>
            <person name="Wang M."/>
        </authorList>
    </citation>
    <scope>NUCLEOTIDE SEQUENCE [LARGE SCALE GENOMIC DNA]</scope>
    <source>
        <strain evidence="3">ZL_2023a</strain>
    </source>
</reference>
<evidence type="ECO:0000313" key="4">
    <source>
        <dbReference type="Proteomes" id="UP001445076"/>
    </source>
</evidence>